<evidence type="ECO:0000256" key="1">
    <source>
        <dbReference type="ARBA" id="ARBA00004370"/>
    </source>
</evidence>
<keyword evidence="4" id="KW-1185">Reference proteome</keyword>
<comment type="caution">
    <text evidence="3">The sequence shown here is derived from an EMBL/GenBank/DDBJ whole genome shotgun (WGS) entry which is preliminary data.</text>
</comment>
<dbReference type="EMBL" id="CAJRAF010000002">
    <property type="protein sequence ID" value="CAG5003362.1"/>
    <property type="molecule type" value="Genomic_DNA"/>
</dbReference>
<accession>A0A916JDE8</accession>
<evidence type="ECO:0000313" key="3">
    <source>
        <dbReference type="EMBL" id="CAG5003362.1"/>
    </source>
</evidence>
<comment type="subcellular location">
    <subcellularLocation>
        <location evidence="1">Membrane</location>
    </subcellularLocation>
</comment>
<dbReference type="PANTHER" id="PTHR14097:SF8">
    <property type="entry name" value="NAD(P)-BINDING DOMAIN-CONTAINING PROTEIN"/>
    <property type="match status" value="1"/>
</dbReference>
<organism evidence="3 4">
    <name type="scientific">Dyadobacter helix</name>
    <dbReference type="NCBI Taxonomy" id="2822344"/>
    <lineage>
        <taxon>Bacteria</taxon>
        <taxon>Pseudomonadati</taxon>
        <taxon>Bacteroidota</taxon>
        <taxon>Cytophagia</taxon>
        <taxon>Cytophagales</taxon>
        <taxon>Spirosomataceae</taxon>
        <taxon>Dyadobacter</taxon>
    </lineage>
</organism>
<dbReference type="InterPro" id="IPR036291">
    <property type="entry name" value="NAD(P)-bd_dom_sf"/>
</dbReference>
<dbReference type="SUPFAM" id="SSF51735">
    <property type="entry name" value="NAD(P)-binding Rossmann-fold domains"/>
    <property type="match status" value="1"/>
</dbReference>
<name>A0A916JDE8_9BACT</name>
<gene>
    <name evidence="3" type="ORF">DYBT9275_03135</name>
</gene>
<dbReference type="Gene3D" id="3.40.50.720">
    <property type="entry name" value="NAD(P)-binding Rossmann-like Domain"/>
    <property type="match status" value="1"/>
</dbReference>
<reference evidence="3" key="1">
    <citation type="submission" date="2021-04" db="EMBL/GenBank/DDBJ databases">
        <authorList>
            <person name="Rodrigo-Torres L."/>
            <person name="Arahal R. D."/>
            <person name="Lucena T."/>
        </authorList>
    </citation>
    <scope>NUCLEOTIDE SEQUENCE</scope>
    <source>
        <strain evidence="3">CECT 9275</strain>
    </source>
</reference>
<dbReference type="InterPro" id="IPR001509">
    <property type="entry name" value="Epimerase_deHydtase"/>
</dbReference>
<proteinExistence type="predicted"/>
<dbReference type="AlphaFoldDB" id="A0A916JDE8"/>
<evidence type="ECO:0000313" key="4">
    <source>
        <dbReference type="Proteomes" id="UP000680038"/>
    </source>
</evidence>
<dbReference type="PANTHER" id="PTHR14097">
    <property type="entry name" value="OXIDOREDUCTASE HTATIP2"/>
    <property type="match status" value="1"/>
</dbReference>
<dbReference type="Pfam" id="PF01370">
    <property type="entry name" value="Epimerase"/>
    <property type="match status" value="1"/>
</dbReference>
<sequence length="259" mass="28501">MGRNLEEAKSIGYAQENESLNYLYQVTSPLFILVHANDIMGIRAIITGATGMVGEGVLHECLKNDLVEAVLVINRKPCGVTHSKLKEIIHPDFYDLSAIEALLSGYNACYFCLGVSSVGIGKEAYFKLTHTLTLHVAGVLSKQNPDMTFCYISGAGTDSTEKGSGWASVKGKTENDLMKLPFRAVYAFRPGFIKPIEGLSRTHPYYKYITWLFPIGRAIYPAGFCTLRELAAAMIRVADNGYFKKIVDGKDIIKLGKEA</sequence>
<dbReference type="GO" id="GO:0016020">
    <property type="term" value="C:membrane"/>
    <property type="evidence" value="ECO:0007669"/>
    <property type="project" value="UniProtKB-SubCell"/>
</dbReference>
<protein>
    <recommendedName>
        <fullName evidence="2">NAD-dependent epimerase/dehydratase domain-containing protein</fullName>
    </recommendedName>
</protein>
<feature type="domain" description="NAD-dependent epimerase/dehydratase" evidence="2">
    <location>
        <begin position="45"/>
        <end position="154"/>
    </location>
</feature>
<evidence type="ECO:0000259" key="2">
    <source>
        <dbReference type="Pfam" id="PF01370"/>
    </source>
</evidence>
<dbReference type="Proteomes" id="UP000680038">
    <property type="component" value="Unassembled WGS sequence"/>
</dbReference>